<dbReference type="RefSeq" id="WP_345360029.1">
    <property type="nucleotide sequence ID" value="NZ_BAABII010000004.1"/>
</dbReference>
<sequence>MDTTSRQEQEGMGRPAESAPAPADRRRWWRVDCRDVTGSRRFLTVLVNRDRVVLVGPPGNSSALTRTGTVRVSTALRDAASQARK</sequence>
<dbReference type="Proteomes" id="UP001564626">
    <property type="component" value="Unassembled WGS sequence"/>
</dbReference>
<proteinExistence type="predicted"/>
<name>A0ABV4CJ45_9PSEU</name>
<evidence type="ECO:0000313" key="2">
    <source>
        <dbReference type="EMBL" id="MEY8041110.1"/>
    </source>
</evidence>
<evidence type="ECO:0000256" key="1">
    <source>
        <dbReference type="SAM" id="MobiDB-lite"/>
    </source>
</evidence>
<dbReference type="EMBL" id="JBGEHV010000031">
    <property type="protein sequence ID" value="MEY8041110.1"/>
    <property type="molecule type" value="Genomic_DNA"/>
</dbReference>
<accession>A0ABV4CJ45</accession>
<comment type="caution">
    <text evidence="2">The sequence shown here is derived from an EMBL/GenBank/DDBJ whole genome shotgun (WGS) entry which is preliminary data.</text>
</comment>
<gene>
    <name evidence="2" type="ORF">AB8O55_17000</name>
</gene>
<keyword evidence="3" id="KW-1185">Reference proteome</keyword>
<protein>
    <submittedName>
        <fullName evidence="2">Uncharacterized protein</fullName>
    </submittedName>
</protein>
<feature type="region of interest" description="Disordered" evidence="1">
    <location>
        <begin position="1"/>
        <end position="26"/>
    </location>
</feature>
<evidence type="ECO:0000313" key="3">
    <source>
        <dbReference type="Proteomes" id="UP001564626"/>
    </source>
</evidence>
<feature type="compositionally biased region" description="Basic and acidic residues" evidence="1">
    <location>
        <begin position="1"/>
        <end position="11"/>
    </location>
</feature>
<organism evidence="2 3">
    <name type="scientific">Saccharopolyspora cebuensis</name>
    <dbReference type="NCBI Taxonomy" id="418759"/>
    <lineage>
        <taxon>Bacteria</taxon>
        <taxon>Bacillati</taxon>
        <taxon>Actinomycetota</taxon>
        <taxon>Actinomycetes</taxon>
        <taxon>Pseudonocardiales</taxon>
        <taxon>Pseudonocardiaceae</taxon>
        <taxon>Saccharopolyspora</taxon>
    </lineage>
</organism>
<reference evidence="2 3" key="1">
    <citation type="submission" date="2024-08" db="EMBL/GenBank/DDBJ databases">
        <title>Genome mining of Saccharopolyspora cebuensis PGLac3 from Nigerian medicinal plant.</title>
        <authorList>
            <person name="Ezeobiora C.E."/>
            <person name="Igbokwe N.H."/>
            <person name="Amin D.H."/>
            <person name="Mendie U.E."/>
        </authorList>
    </citation>
    <scope>NUCLEOTIDE SEQUENCE [LARGE SCALE GENOMIC DNA]</scope>
    <source>
        <strain evidence="2 3">PGLac3</strain>
    </source>
</reference>